<comment type="caution">
    <text evidence="2">The sequence shown here is derived from an EMBL/GenBank/DDBJ whole genome shotgun (WGS) entry which is preliminary data.</text>
</comment>
<feature type="region of interest" description="Disordered" evidence="1">
    <location>
        <begin position="14"/>
        <end position="34"/>
    </location>
</feature>
<name>A0A1Q9AX39_9HYPH</name>
<dbReference type="EMBL" id="MKIP01000043">
    <property type="protein sequence ID" value="OLP60005.1"/>
    <property type="molecule type" value="Genomic_DNA"/>
</dbReference>
<keyword evidence="3" id="KW-1185">Reference proteome</keyword>
<dbReference type="Proteomes" id="UP000186364">
    <property type="component" value="Unassembled WGS sequence"/>
</dbReference>
<feature type="region of interest" description="Disordered" evidence="1">
    <location>
        <begin position="71"/>
        <end position="95"/>
    </location>
</feature>
<gene>
    <name evidence="2" type="ORF">BJF93_10540</name>
</gene>
<reference evidence="2 3" key="1">
    <citation type="submission" date="2016-09" db="EMBL/GenBank/DDBJ databases">
        <title>Rhizobium sp. nov., a novel species isolated from the rice rhizosphere.</title>
        <authorList>
            <person name="Zhao J."/>
            <person name="Zhang X."/>
        </authorList>
    </citation>
    <scope>NUCLEOTIDE SEQUENCE [LARGE SCALE GENOMIC DNA]</scope>
    <source>
        <strain evidence="2 3">1.7048</strain>
    </source>
</reference>
<accession>A0A1Q9AX39</accession>
<evidence type="ECO:0000256" key="1">
    <source>
        <dbReference type="SAM" id="MobiDB-lite"/>
    </source>
</evidence>
<dbReference type="InterPro" id="IPR019632">
    <property type="entry name" value="DUF2497"/>
</dbReference>
<evidence type="ECO:0000313" key="2">
    <source>
        <dbReference type="EMBL" id="OLP60005.1"/>
    </source>
</evidence>
<protein>
    <recommendedName>
        <fullName evidence="4">DUF2497 domain-containing protein</fullName>
    </recommendedName>
</protein>
<sequence>MDEILASIRKIIESNDIGGPGQPANDPGLRHDAMPGQRADEVHLTIEDDLRLSPFDEDAYEVPANSAPRFAAPAAAAPPQAAAPAASQPAAPANPPLSLADVAARVRAASERSVAARVETAEPALRPVAAQQPAFVPAPNVFAPASPSVPVVGLEPARAAPAAGGAFAAFERSAGAAPAFDPPNAASRSYEPSRGFEKARIAGFEPVPEAHRSEEPAPVAFAPVPSFQGSIERSVMPHNNLDLPFDEAMALRQPAMRDQAVSPAQEQDDDFHIVTDRIDEPTHEQDLLDAAADAFEAELHAHDAAEPEEADAHASGSAESMPRADLRDMMDGIISPVVGEHVAHAFEQLAIAVDRKPRRSFDEIAEDMLRPMLQEWMDDNLPSLVERLVREEIERVARGPRR</sequence>
<dbReference type="Pfam" id="PF10691">
    <property type="entry name" value="DUF2497"/>
    <property type="match status" value="1"/>
</dbReference>
<proteinExistence type="predicted"/>
<evidence type="ECO:0000313" key="3">
    <source>
        <dbReference type="Proteomes" id="UP000186364"/>
    </source>
</evidence>
<organism evidence="2 3">
    <name type="scientific">Xaviernesmea oryzae</name>
    <dbReference type="NCBI Taxonomy" id="464029"/>
    <lineage>
        <taxon>Bacteria</taxon>
        <taxon>Pseudomonadati</taxon>
        <taxon>Pseudomonadota</taxon>
        <taxon>Alphaproteobacteria</taxon>
        <taxon>Hyphomicrobiales</taxon>
        <taxon>Rhizobiaceae</taxon>
        <taxon>Rhizobium/Agrobacterium group</taxon>
        <taxon>Xaviernesmea</taxon>
    </lineage>
</organism>
<dbReference type="AlphaFoldDB" id="A0A1Q9AX39"/>
<feature type="compositionally biased region" description="Low complexity" evidence="1">
    <location>
        <begin position="71"/>
        <end position="91"/>
    </location>
</feature>
<evidence type="ECO:0008006" key="4">
    <source>
        <dbReference type="Google" id="ProtNLM"/>
    </source>
</evidence>